<feature type="compositionally biased region" description="Acidic residues" evidence="1">
    <location>
        <begin position="246"/>
        <end position="276"/>
    </location>
</feature>
<feature type="compositionally biased region" description="Gly residues" evidence="1">
    <location>
        <begin position="193"/>
        <end position="211"/>
    </location>
</feature>
<dbReference type="AlphaFoldDB" id="Q1QIM1"/>
<name>Q1QIM1_NITHX</name>
<gene>
    <name evidence="2" type="ordered locus">Nham_3191</name>
</gene>
<dbReference type="eggNOG" id="COG3416">
    <property type="taxonomic scope" value="Bacteria"/>
</dbReference>
<dbReference type="InterPro" id="IPR018648">
    <property type="entry name" value="DUF2076"/>
</dbReference>
<feature type="compositionally biased region" description="Polar residues" evidence="1">
    <location>
        <begin position="112"/>
        <end position="124"/>
    </location>
</feature>
<evidence type="ECO:0000313" key="3">
    <source>
        <dbReference type="Proteomes" id="UP000001953"/>
    </source>
</evidence>
<dbReference type="STRING" id="323097.Nham_3191"/>
<dbReference type="HOGENOM" id="CLU_082335_2_0_5"/>
<dbReference type="Proteomes" id="UP000001953">
    <property type="component" value="Chromosome"/>
</dbReference>
<evidence type="ECO:0000313" key="2">
    <source>
        <dbReference type="EMBL" id="ABE63926.1"/>
    </source>
</evidence>
<reference evidence="2 3" key="1">
    <citation type="submission" date="2006-03" db="EMBL/GenBank/DDBJ databases">
        <title>Complete sequence of chromosome of Nitrobacter hamburgensis X14.</title>
        <authorList>
            <consortium name="US DOE Joint Genome Institute"/>
            <person name="Copeland A."/>
            <person name="Lucas S."/>
            <person name="Lapidus A."/>
            <person name="Barry K."/>
            <person name="Detter J.C."/>
            <person name="Glavina del Rio T."/>
            <person name="Hammon N."/>
            <person name="Israni S."/>
            <person name="Dalin E."/>
            <person name="Tice H."/>
            <person name="Pitluck S."/>
            <person name="Chain P."/>
            <person name="Malfatti S."/>
            <person name="Shin M."/>
            <person name="Vergez L."/>
            <person name="Schmutz J."/>
            <person name="Larimer F."/>
            <person name="Land M."/>
            <person name="Hauser L."/>
            <person name="Kyrpides N."/>
            <person name="Ivanova N."/>
            <person name="Ward B."/>
            <person name="Arp D."/>
            <person name="Klotz M."/>
            <person name="Stein L."/>
            <person name="O'Mullan G."/>
            <person name="Starkenburg S."/>
            <person name="Sayavedra L."/>
            <person name="Poret-Peterson A.T."/>
            <person name="Gentry M.E."/>
            <person name="Bruce D."/>
            <person name="Richardson P."/>
        </authorList>
    </citation>
    <scope>NUCLEOTIDE SEQUENCE [LARGE SCALE GENOMIC DNA]</scope>
    <source>
        <strain evidence="3">DSM 10229 / NCIMB 13809 / X14</strain>
    </source>
</reference>
<sequence length="276" mass="28336">MTPQERQLVDDLFTRLAGVENAPRDPAAAAVIADGLRRAPNALYTLVQTVLVQDEALKRAHDRIQELESGGATDRAASGGFLDQMRDTLFGKPPQRGSVPNVQPPPMPSSRPAWNTGQVLQQAEQPGRYNQGAYEQRPAGQPPAGQPTGMPQAGGGSFLGTAAAAAAGAVGGGLLLSSIRSMMGGEAHASSLGGSGGLGGSGSSPWGGAGDQSGSSLARDAGVKDVGSQPGNTPQTSPFDQTQADADQDQDQDQDDDDNDEMDMDSDDFDDGGGDY</sequence>
<feature type="region of interest" description="Disordered" evidence="1">
    <location>
        <begin position="85"/>
        <end position="155"/>
    </location>
</feature>
<protein>
    <submittedName>
        <fullName evidence="2">Putative periplasmic ligand-binding sensor protein</fullName>
    </submittedName>
</protein>
<evidence type="ECO:0000256" key="1">
    <source>
        <dbReference type="SAM" id="MobiDB-lite"/>
    </source>
</evidence>
<feature type="compositionally biased region" description="Polar residues" evidence="1">
    <location>
        <begin position="229"/>
        <end position="239"/>
    </location>
</feature>
<dbReference type="EMBL" id="CP000319">
    <property type="protein sequence ID" value="ABE63926.1"/>
    <property type="molecule type" value="Genomic_DNA"/>
</dbReference>
<dbReference type="Pfam" id="PF09849">
    <property type="entry name" value="DUF2076"/>
    <property type="match status" value="1"/>
</dbReference>
<dbReference type="RefSeq" id="WP_011511582.1">
    <property type="nucleotide sequence ID" value="NC_007964.1"/>
</dbReference>
<proteinExistence type="predicted"/>
<accession>Q1QIM1</accession>
<organism evidence="2 3">
    <name type="scientific">Nitrobacter hamburgensis (strain DSM 10229 / NCIMB 13809 / X14)</name>
    <dbReference type="NCBI Taxonomy" id="323097"/>
    <lineage>
        <taxon>Bacteria</taxon>
        <taxon>Pseudomonadati</taxon>
        <taxon>Pseudomonadota</taxon>
        <taxon>Alphaproteobacteria</taxon>
        <taxon>Hyphomicrobiales</taxon>
        <taxon>Nitrobacteraceae</taxon>
        <taxon>Nitrobacter</taxon>
    </lineage>
</organism>
<dbReference type="OrthoDB" id="122910at2"/>
<keyword evidence="3" id="KW-1185">Reference proteome</keyword>
<feature type="region of interest" description="Disordered" evidence="1">
    <location>
        <begin position="186"/>
        <end position="276"/>
    </location>
</feature>
<dbReference type="KEGG" id="nha:Nham_3191"/>